<keyword evidence="2" id="KW-1185">Reference proteome</keyword>
<evidence type="ECO:0000313" key="2">
    <source>
        <dbReference type="Proteomes" id="UP000018208"/>
    </source>
</evidence>
<dbReference type="AlphaFoldDB" id="A0A9P8LYM0"/>
<dbReference type="PANTHER" id="PTHR24120:SF4">
    <property type="entry name" value="GH07239P"/>
    <property type="match status" value="1"/>
</dbReference>
<dbReference type="SUPFAM" id="SSF48403">
    <property type="entry name" value="Ankyrin repeat"/>
    <property type="match status" value="1"/>
</dbReference>
<dbReference type="RefSeq" id="XP_067767762.1">
    <property type="nucleotide sequence ID" value="XM_067904280.1"/>
</dbReference>
<protein>
    <submittedName>
        <fullName evidence="1">Ankyrin repeat-containing protein</fullName>
    </submittedName>
</protein>
<accession>A0A9P8LYM0</accession>
<dbReference type="EMBL" id="AUWU02000001">
    <property type="protein sequence ID" value="KAH0576989.1"/>
    <property type="molecule type" value="Genomic_DNA"/>
</dbReference>
<gene>
    <name evidence="1" type="ORF">SS50377_20337</name>
</gene>
<comment type="caution">
    <text evidence="1">The sequence shown here is derived from an EMBL/GenBank/DDBJ whole genome shotgun (WGS) entry which is preliminary data.</text>
</comment>
<dbReference type="Gene3D" id="1.25.40.20">
    <property type="entry name" value="Ankyrin repeat-containing domain"/>
    <property type="match status" value="1"/>
</dbReference>
<dbReference type="PANTHER" id="PTHR24120">
    <property type="entry name" value="GH07239P"/>
    <property type="match status" value="1"/>
</dbReference>
<reference evidence="1 2" key="1">
    <citation type="journal article" date="2014" name="PLoS Genet.">
        <title>The Genome of Spironucleus salmonicida Highlights a Fish Pathogen Adapted to Fluctuating Environments.</title>
        <authorList>
            <person name="Xu F."/>
            <person name="Jerlstrom-Hultqvist J."/>
            <person name="Einarsson E."/>
            <person name="Astvaldsson A."/>
            <person name="Svard S.G."/>
            <person name="Andersson J.O."/>
        </authorList>
    </citation>
    <scope>NUCLEOTIDE SEQUENCE [LARGE SCALE GENOMIC DNA]</scope>
    <source>
        <strain evidence="1 2">ATCC 50377</strain>
    </source>
</reference>
<sequence>MQMQRQPIGNQSTNPYQRSVRKSAISYHSFRKQVNLTPQTSVFEESNPFFIALMNGERESLQRFSNHTHNGVPIKFINVFLLAPKLLSMTKYYDQAKVRDCTGKSILFYAISGGIHLKYKQNFDILKLTFSCQDRSGMTALMLASYLGHPDISFLIPYEAGFKDMQGRSALFYAIIARRMNIVLQLLQYEFETVDSNQKGVYDYFEHYGLSTEILITSGIERHLFDPKKNQKRSSRKESKIVF</sequence>
<dbReference type="InterPro" id="IPR036770">
    <property type="entry name" value="Ankyrin_rpt-contain_sf"/>
</dbReference>
<organism evidence="1 2">
    <name type="scientific">Spironucleus salmonicida</name>
    <dbReference type="NCBI Taxonomy" id="348837"/>
    <lineage>
        <taxon>Eukaryota</taxon>
        <taxon>Metamonada</taxon>
        <taxon>Diplomonadida</taxon>
        <taxon>Hexamitidae</taxon>
        <taxon>Hexamitinae</taxon>
        <taxon>Spironucleus</taxon>
    </lineage>
</organism>
<dbReference type="KEGG" id="ssao:94294360"/>
<evidence type="ECO:0000313" key="1">
    <source>
        <dbReference type="EMBL" id="KAH0576989.1"/>
    </source>
</evidence>
<dbReference type="OrthoDB" id="9995210at2759"/>
<dbReference type="InterPro" id="IPR002110">
    <property type="entry name" value="Ankyrin_rpt"/>
</dbReference>
<name>A0A9P8LYM0_9EUKA</name>
<dbReference type="Proteomes" id="UP000018208">
    <property type="component" value="Unassembled WGS sequence"/>
</dbReference>
<dbReference type="Pfam" id="PF12796">
    <property type="entry name" value="Ank_2"/>
    <property type="match status" value="1"/>
</dbReference>
<dbReference type="GeneID" id="94294360"/>
<proteinExistence type="predicted"/>